<keyword evidence="6 9" id="KW-0010">Activator</keyword>
<dbReference type="RefSeq" id="WP_180570614.1">
    <property type="nucleotide sequence ID" value="NZ_JACCKB010000046.1"/>
</dbReference>
<dbReference type="InterPro" id="IPR023768">
    <property type="entry name" value="Tscrpt_reg_HTH_MalT"/>
</dbReference>
<keyword evidence="5 9" id="KW-0238">DNA-binding</keyword>
<reference evidence="11 12" key="1">
    <citation type="submission" date="2020-07" db="EMBL/GenBank/DDBJ databases">
        <title>Endozoicomonas sp. nov., isolated from sediment.</title>
        <authorList>
            <person name="Gu T."/>
        </authorList>
    </citation>
    <scope>NUCLEOTIDE SEQUENCE [LARGE SCALE GENOMIC DNA]</scope>
    <source>
        <strain evidence="11 12">SM1973</strain>
    </source>
</reference>
<dbReference type="EMBL" id="JACCKB010000046">
    <property type="protein sequence ID" value="NYZ68610.1"/>
    <property type="molecule type" value="Genomic_DNA"/>
</dbReference>
<dbReference type="PANTHER" id="PTHR44688">
    <property type="entry name" value="DNA-BINDING TRANSCRIPTIONAL ACTIVATOR DEVR_DOSR"/>
    <property type="match status" value="1"/>
</dbReference>
<feature type="binding site" evidence="9">
    <location>
        <begin position="48"/>
        <end position="55"/>
    </location>
    <ligand>
        <name>ATP</name>
        <dbReference type="ChEBI" id="CHEBI:30616"/>
    </ligand>
</feature>
<dbReference type="Gene3D" id="1.10.10.10">
    <property type="entry name" value="Winged helix-like DNA-binding domain superfamily/Winged helix DNA-binding domain"/>
    <property type="match status" value="1"/>
</dbReference>
<dbReference type="GO" id="GO:0045893">
    <property type="term" value="P:positive regulation of DNA-templated transcription"/>
    <property type="evidence" value="ECO:0007669"/>
    <property type="project" value="UniProtKB-UniRule"/>
</dbReference>
<dbReference type="CDD" id="cd06170">
    <property type="entry name" value="LuxR_C_like"/>
    <property type="match status" value="1"/>
</dbReference>
<evidence type="ECO:0000256" key="3">
    <source>
        <dbReference type="ARBA" id="ARBA00022840"/>
    </source>
</evidence>
<evidence type="ECO:0000313" key="11">
    <source>
        <dbReference type="EMBL" id="NYZ68610.1"/>
    </source>
</evidence>
<dbReference type="SUPFAM" id="SSF48452">
    <property type="entry name" value="TPR-like"/>
    <property type="match status" value="1"/>
</dbReference>
<dbReference type="InterPro" id="IPR056884">
    <property type="entry name" value="NPHP3-like_N"/>
</dbReference>
<dbReference type="Pfam" id="PF00196">
    <property type="entry name" value="GerE"/>
    <property type="match status" value="1"/>
</dbReference>
<gene>
    <name evidence="9 11" type="primary">malT</name>
    <name evidence="11" type="ORF">H0A36_21575</name>
</gene>
<evidence type="ECO:0000256" key="6">
    <source>
        <dbReference type="ARBA" id="ARBA00023159"/>
    </source>
</evidence>
<organism evidence="11 12">
    <name type="scientific">Spartinivicinus marinus</name>
    <dbReference type="NCBI Taxonomy" id="2994442"/>
    <lineage>
        <taxon>Bacteria</taxon>
        <taxon>Pseudomonadati</taxon>
        <taxon>Pseudomonadota</taxon>
        <taxon>Gammaproteobacteria</taxon>
        <taxon>Oceanospirillales</taxon>
        <taxon>Zooshikellaceae</taxon>
        <taxon>Spartinivicinus</taxon>
    </lineage>
</organism>
<dbReference type="GO" id="GO:0003700">
    <property type="term" value="F:DNA-binding transcription factor activity"/>
    <property type="evidence" value="ECO:0007669"/>
    <property type="project" value="UniProtKB-UniRule"/>
</dbReference>
<keyword evidence="7 9" id="KW-0804">Transcription</keyword>
<proteinExistence type="inferred from homology"/>
<evidence type="ECO:0000256" key="4">
    <source>
        <dbReference type="ARBA" id="ARBA00023015"/>
    </source>
</evidence>
<dbReference type="GO" id="GO:0003677">
    <property type="term" value="F:DNA binding"/>
    <property type="evidence" value="ECO:0007669"/>
    <property type="project" value="UniProtKB-KW"/>
</dbReference>
<dbReference type="PANTHER" id="PTHR44688:SF16">
    <property type="entry name" value="DNA-BINDING TRANSCRIPTIONAL ACTIVATOR DEVR_DOSR"/>
    <property type="match status" value="1"/>
</dbReference>
<dbReference type="InterPro" id="IPR000792">
    <property type="entry name" value="Tscrpt_reg_LuxR_C"/>
</dbReference>
<dbReference type="Gene3D" id="3.40.50.300">
    <property type="entry name" value="P-loop containing nucleotide triphosphate hydrolases"/>
    <property type="match status" value="1"/>
</dbReference>
<dbReference type="SUPFAM" id="SSF46894">
    <property type="entry name" value="C-terminal effector domain of the bipartite response regulators"/>
    <property type="match status" value="1"/>
</dbReference>
<keyword evidence="12" id="KW-1185">Reference proteome</keyword>
<dbReference type="Pfam" id="PF25873">
    <property type="entry name" value="WHD_MalT"/>
    <property type="match status" value="1"/>
</dbReference>
<accession>A0A853I3V4</accession>
<evidence type="ECO:0000313" key="12">
    <source>
        <dbReference type="Proteomes" id="UP000569732"/>
    </source>
</evidence>
<keyword evidence="3 9" id="KW-0067">ATP-binding</keyword>
<evidence type="ECO:0000256" key="9">
    <source>
        <dbReference type="HAMAP-Rule" id="MF_01247"/>
    </source>
</evidence>
<feature type="domain" description="HTH luxR-type" evidence="10">
    <location>
        <begin position="844"/>
        <end position="909"/>
    </location>
</feature>
<comment type="function">
    <text evidence="9">Positively regulates the transcription of the maltose regulon whose gene products are responsible for uptake and catabolism of malto-oligosaccharides. Specifically binds to the promoter region of its target genes, recognizing a short DNA motif called the MalT box.</text>
</comment>
<evidence type="ECO:0000256" key="2">
    <source>
        <dbReference type="ARBA" id="ARBA00022741"/>
    </source>
</evidence>
<dbReference type="InterPro" id="IPR059106">
    <property type="entry name" value="WHD_MalT"/>
</dbReference>
<dbReference type="GO" id="GO:0045913">
    <property type="term" value="P:positive regulation of carbohydrate metabolic process"/>
    <property type="evidence" value="ECO:0007669"/>
    <property type="project" value="UniProtKB-UniRule"/>
</dbReference>
<comment type="similarity">
    <text evidence="9">Belongs to the MalT family.</text>
</comment>
<dbReference type="Gene3D" id="1.25.40.10">
    <property type="entry name" value="Tetratricopeptide repeat domain"/>
    <property type="match status" value="1"/>
</dbReference>
<dbReference type="Pfam" id="PF17874">
    <property type="entry name" value="TPR_MalT"/>
    <property type="match status" value="1"/>
</dbReference>
<protein>
    <recommendedName>
        <fullName evidence="9">HTH-type transcriptional regulator MalT</fullName>
    </recommendedName>
    <alternativeName>
        <fullName evidence="9">ATP-dependent transcriptional activator MalT</fullName>
    </alternativeName>
</protein>
<dbReference type="Proteomes" id="UP000569732">
    <property type="component" value="Unassembled WGS sequence"/>
</dbReference>
<evidence type="ECO:0000256" key="8">
    <source>
        <dbReference type="ARBA" id="ARBA00023277"/>
    </source>
</evidence>
<dbReference type="PROSITE" id="PS00622">
    <property type="entry name" value="HTH_LUXR_1"/>
    <property type="match status" value="1"/>
</dbReference>
<comment type="caution">
    <text evidence="11">The sequence shown here is derived from an EMBL/GenBank/DDBJ whole genome shotgun (WGS) entry which is preliminary data.</text>
</comment>
<dbReference type="PRINTS" id="PR00038">
    <property type="entry name" value="HTHLUXR"/>
</dbReference>
<dbReference type="InterPro" id="IPR011990">
    <property type="entry name" value="TPR-like_helical_dom_sf"/>
</dbReference>
<keyword evidence="1" id="KW-0677">Repeat</keyword>
<dbReference type="NCBIfam" id="NF003420">
    <property type="entry name" value="PRK04841.1"/>
    <property type="match status" value="1"/>
</dbReference>
<dbReference type="InterPro" id="IPR036388">
    <property type="entry name" value="WH-like_DNA-bd_sf"/>
</dbReference>
<dbReference type="InterPro" id="IPR027417">
    <property type="entry name" value="P-loop_NTPase"/>
</dbReference>
<evidence type="ECO:0000256" key="1">
    <source>
        <dbReference type="ARBA" id="ARBA00022737"/>
    </source>
</evidence>
<keyword evidence="8 9" id="KW-0119">Carbohydrate metabolism</keyword>
<dbReference type="SUPFAM" id="SSF52540">
    <property type="entry name" value="P-loop containing nucleoside triphosphate hydrolases"/>
    <property type="match status" value="1"/>
</dbReference>
<name>A0A853I3V4_9GAMM</name>
<dbReference type="AlphaFoldDB" id="A0A853I3V4"/>
<sequence length="917" mass="103770">MTYEGNDPFILLPSKISVPEIASKILVRSSLNQLLASHHTAKLVLVHAPAGYGKTTLTSHWLAESPAPVAWYSLDIADNEPTRFAAYLLASLKQAIDCSTHTLASAMRGQINNLELLFSQLFSELSQQQISPLTLVLDDYHLINNEKIHQGISFLIKHLPSQWQIIITSRSIPPLGISNLKLKGQLLELTAGQLAFSLSDTQQFFEQYLPFQITSTQVSDLLQHVEGWPPALQLMTLSADNAKGFSDLANALAQGHAVILDYLAEEVLAQVSSELKDFLLQTAILERFNQQIASTLTGYPHAQALLEQIEKRGLFLIPQDNLRQWYRYHPLFANFLCHQLTKEKPQQINSLHLKACEAWSQAGYPEEALKHAQQANHLETVAKLLEQHGWSFYQQGQLQLLQQALAKLADNVIASSARLTMLAAWIAQGQYQYAQVALLLKRAEAILPQQLEASQWQIVEGEFATVQAQVAMNQDHPEQAHQLAAKALALLPEKRHRARIAALSALGEAQFCQGKLTKAQQLMETVEELAQQRQASQIVLWTLCQQSEISVAQGYLQKAYRIQDKAIQYANEHQVAHLPTMEFIHRARAQVLWEWHNLAAAEKSALEGINSLTQQDKKWSMQCYVLLAKVALAQGDRSLCTDYLATVQQLLEKETYHRDWQANAEATLLTYWHATDQQDLIYQWQQQTHEVSSATNHFVQCQARNIARADIYLKHYTTAIDLLNDLQQQAIRYQLVTDQNRNHICLAHAYWLQEQREQALNHLHQALQLANTTGFIGSFLRLGKLLVIMLKALIKEQPLEPLSQQRAERLIELSRQQPSLSQQNKLSIDEAVIDDILSQPNVPELLKTTPLTKREWQVLNLIYTGLGNEQIADKLAVAHSTIKTHIRSLYQKLNVANRQEAKALAEQLLQPIYTLRE</sequence>
<keyword evidence="2 9" id="KW-0547">Nucleotide-binding</keyword>
<keyword evidence="4 9" id="KW-0805">Transcription regulation</keyword>
<dbReference type="SMART" id="SM00421">
    <property type="entry name" value="HTH_LUXR"/>
    <property type="match status" value="1"/>
</dbReference>
<dbReference type="InterPro" id="IPR016032">
    <property type="entry name" value="Sig_transdc_resp-reg_C-effctor"/>
</dbReference>
<comment type="activity regulation">
    <text evidence="9">Activated by ATP and maltotriose, which are both required for DNA binding.</text>
</comment>
<evidence type="ECO:0000256" key="7">
    <source>
        <dbReference type="ARBA" id="ARBA00023163"/>
    </source>
</evidence>
<dbReference type="HAMAP" id="MF_01247">
    <property type="entry name" value="HTH_type_MalT"/>
    <property type="match status" value="1"/>
</dbReference>
<comment type="subunit">
    <text evidence="9">Monomer in solution. Oligomerizes to an active state in the presence of the positive effectors ATP and maltotriose.</text>
</comment>
<dbReference type="Pfam" id="PF24883">
    <property type="entry name" value="NPHP3_N"/>
    <property type="match status" value="1"/>
</dbReference>
<dbReference type="PROSITE" id="PS50043">
    <property type="entry name" value="HTH_LUXR_2"/>
    <property type="match status" value="1"/>
</dbReference>
<dbReference type="InterPro" id="IPR041617">
    <property type="entry name" value="TPR_MalT"/>
</dbReference>
<evidence type="ECO:0000259" key="10">
    <source>
        <dbReference type="PROSITE" id="PS50043"/>
    </source>
</evidence>
<dbReference type="GO" id="GO:0005524">
    <property type="term" value="F:ATP binding"/>
    <property type="evidence" value="ECO:0007669"/>
    <property type="project" value="UniProtKB-UniRule"/>
</dbReference>
<evidence type="ECO:0000256" key="5">
    <source>
        <dbReference type="ARBA" id="ARBA00023125"/>
    </source>
</evidence>